<accession>A0ABR6YDT4</accession>
<proteinExistence type="predicted"/>
<dbReference type="Gene3D" id="3.40.50.1820">
    <property type="entry name" value="alpha/beta hydrolase"/>
    <property type="match status" value="1"/>
</dbReference>
<evidence type="ECO:0000313" key="2">
    <source>
        <dbReference type="EMBL" id="MBC3874718.1"/>
    </source>
</evidence>
<dbReference type="Proteomes" id="UP000624279">
    <property type="component" value="Unassembled WGS sequence"/>
</dbReference>
<organism evidence="2 3">
    <name type="scientific">Undibacterium flavidum</name>
    <dbReference type="NCBI Taxonomy" id="2762297"/>
    <lineage>
        <taxon>Bacteria</taxon>
        <taxon>Pseudomonadati</taxon>
        <taxon>Pseudomonadota</taxon>
        <taxon>Betaproteobacteria</taxon>
        <taxon>Burkholderiales</taxon>
        <taxon>Oxalobacteraceae</taxon>
        <taxon>Undibacterium</taxon>
    </lineage>
</organism>
<dbReference type="InterPro" id="IPR029058">
    <property type="entry name" value="AB_hydrolase_fold"/>
</dbReference>
<dbReference type="SUPFAM" id="SSF53474">
    <property type="entry name" value="alpha/beta-Hydrolases"/>
    <property type="match status" value="1"/>
</dbReference>
<reference evidence="2 3" key="1">
    <citation type="submission" date="2020-08" db="EMBL/GenBank/DDBJ databases">
        <title>Novel species isolated from subtropical streams in China.</title>
        <authorList>
            <person name="Lu H."/>
        </authorList>
    </citation>
    <scope>NUCLEOTIDE SEQUENCE [LARGE SCALE GENOMIC DNA]</scope>
    <source>
        <strain evidence="2 3">LX15W</strain>
    </source>
</reference>
<name>A0ABR6YDT4_9BURK</name>
<evidence type="ECO:0000259" key="1">
    <source>
        <dbReference type="Pfam" id="PF00561"/>
    </source>
</evidence>
<feature type="domain" description="AB hydrolase-1" evidence="1">
    <location>
        <begin position="30"/>
        <end position="181"/>
    </location>
</feature>
<protein>
    <submittedName>
        <fullName evidence="2">Alpha/beta fold hydrolase</fullName>
    </submittedName>
</protein>
<dbReference type="Pfam" id="PF00561">
    <property type="entry name" value="Abhydrolase_1"/>
    <property type="match status" value="1"/>
</dbReference>
<evidence type="ECO:0000313" key="3">
    <source>
        <dbReference type="Proteomes" id="UP000624279"/>
    </source>
</evidence>
<dbReference type="EMBL" id="JACOGA010000012">
    <property type="protein sequence ID" value="MBC3874718.1"/>
    <property type="molecule type" value="Genomic_DNA"/>
</dbReference>
<gene>
    <name evidence="2" type="ORF">H8K55_14095</name>
</gene>
<dbReference type="InterPro" id="IPR000073">
    <property type="entry name" value="AB_hydrolase_1"/>
</dbReference>
<comment type="caution">
    <text evidence="2">The sequence shown here is derived from an EMBL/GenBank/DDBJ whole genome shotgun (WGS) entry which is preliminary data.</text>
</comment>
<sequence>MSYQLDSDSSKENITLFVRQFSSAKKTKAAVILVTGGPGESGASMYSQLETIRRSFPDTDIFIPDHRGTGFSTRICAAEEAVESAGGARLEGAEWGSCFASMHQEAKRTRQFSITNAAHDLDKLIALVHAENTQRPIYLYGVSYGTQLILRLFQLDIKIGVASVKGVILDSLVPMQTAETWDLTHRSHVVDMIGRKVLAECDADKKCHAMMETPSEQVLVQLLRQLQGHPELLTKIPGKNLKLFLGRLLDFPILRDRIPYLIKDLANGQENELKKVLVQMEKAYSVLGDFPQLAPSIPLVSTINGSENNLRPTLTEAQLHQEEEELLFTDAIPGLMLDMTLPKYEKDTYYGKEPQRFPPTLVLMGDMDPKTHFDGAVEHVQALRKNGMVRIVKVKRAPHFIAMFAPECFSQSTRAFITGKLKHDRVCEL</sequence>
<keyword evidence="3" id="KW-1185">Reference proteome</keyword>
<keyword evidence="2" id="KW-0378">Hydrolase</keyword>
<dbReference type="RefSeq" id="WP_186942694.1">
    <property type="nucleotide sequence ID" value="NZ_JACOGA010000012.1"/>
</dbReference>
<dbReference type="GO" id="GO:0016787">
    <property type="term" value="F:hydrolase activity"/>
    <property type="evidence" value="ECO:0007669"/>
    <property type="project" value="UniProtKB-KW"/>
</dbReference>